<dbReference type="InterPro" id="IPR001680">
    <property type="entry name" value="WD40_rpt"/>
</dbReference>
<sequence>MVIYDGRQWVAGMRAPEWREPPPEDHLLQNTLWPEVQKLYGHGYEMFCVASNRAKTVVASACKASKPEHAAIHLWSTSSWKQLHSLSLHSLTVTQMAFSPDSRFLLAVSRDRTWSLWSQKDETLSDTGEQEQEQGLLPS</sequence>
<name>A0A444UKE0_ACIRT</name>
<evidence type="ECO:0000256" key="10">
    <source>
        <dbReference type="ARBA" id="ARBA00023242"/>
    </source>
</evidence>
<dbReference type="GO" id="GO:0005737">
    <property type="term" value="C:cytoplasm"/>
    <property type="evidence" value="ECO:0007669"/>
    <property type="project" value="UniProtKB-SubCell"/>
</dbReference>
<evidence type="ECO:0000256" key="7">
    <source>
        <dbReference type="ARBA" id="ARBA00022574"/>
    </source>
</evidence>
<protein>
    <recommendedName>
        <fullName evidence="5">Elongator complex protein 2</fullName>
    </recommendedName>
</protein>
<keyword evidence="8" id="KW-0819">tRNA processing</keyword>
<dbReference type="InterPro" id="IPR015943">
    <property type="entry name" value="WD40/YVTN_repeat-like_dom_sf"/>
</dbReference>
<dbReference type="AlphaFoldDB" id="A0A444UKE0"/>
<proteinExistence type="inferred from homology"/>
<keyword evidence="7 11" id="KW-0853">WD repeat</keyword>
<evidence type="ECO:0000256" key="8">
    <source>
        <dbReference type="ARBA" id="ARBA00022694"/>
    </source>
</evidence>
<gene>
    <name evidence="13" type="ORF">EOD39_3961</name>
</gene>
<reference evidence="13 14" key="1">
    <citation type="submission" date="2019-01" db="EMBL/GenBank/DDBJ databases">
        <title>Draft Genome and Complete Hox-Cluster Characterization of the Sterlet Sturgeon (Acipenser ruthenus).</title>
        <authorList>
            <person name="Wei Q."/>
        </authorList>
    </citation>
    <scope>NUCLEOTIDE SEQUENCE [LARGE SCALE GENOMIC DNA]</scope>
    <source>
        <strain evidence="13">WHYD16114868_AA</strain>
        <tissue evidence="13">Blood</tissue>
    </source>
</reference>
<keyword evidence="10" id="KW-0539">Nucleus</keyword>
<evidence type="ECO:0000313" key="13">
    <source>
        <dbReference type="EMBL" id="RXM35657.1"/>
    </source>
</evidence>
<organism evidence="13 14">
    <name type="scientific">Acipenser ruthenus</name>
    <name type="common">Sterlet sturgeon</name>
    <dbReference type="NCBI Taxonomy" id="7906"/>
    <lineage>
        <taxon>Eukaryota</taxon>
        <taxon>Metazoa</taxon>
        <taxon>Chordata</taxon>
        <taxon>Craniata</taxon>
        <taxon>Vertebrata</taxon>
        <taxon>Euteleostomi</taxon>
        <taxon>Actinopterygii</taxon>
        <taxon>Chondrostei</taxon>
        <taxon>Acipenseriformes</taxon>
        <taxon>Acipenseridae</taxon>
        <taxon>Acipenser</taxon>
    </lineage>
</organism>
<dbReference type="EMBL" id="SCEB01214381">
    <property type="protein sequence ID" value="RXM35657.1"/>
    <property type="molecule type" value="Genomic_DNA"/>
</dbReference>
<dbReference type="FunFam" id="2.130.10.10:FF:001709">
    <property type="entry name" value="Elongator complex protein 2"/>
    <property type="match status" value="1"/>
</dbReference>
<dbReference type="GO" id="GO:0005634">
    <property type="term" value="C:nucleus"/>
    <property type="evidence" value="ECO:0007669"/>
    <property type="project" value="UniProtKB-SubCell"/>
</dbReference>
<dbReference type="PROSITE" id="PS50294">
    <property type="entry name" value="WD_REPEATS_REGION"/>
    <property type="match status" value="1"/>
</dbReference>
<comment type="pathway">
    <text evidence="3">tRNA modification; 5-methoxycarbonylmethyl-2-thiouridine-tRNA biosynthesis.</text>
</comment>
<comment type="similarity">
    <text evidence="4">Belongs to the WD repeat ELP2 family.</text>
</comment>
<accession>A0A444UKE0</accession>
<feature type="repeat" description="WD" evidence="11">
    <location>
        <begin position="86"/>
        <end position="127"/>
    </location>
</feature>
<dbReference type="GO" id="GO:0002098">
    <property type="term" value="P:tRNA wobble uridine modification"/>
    <property type="evidence" value="ECO:0007669"/>
    <property type="project" value="InterPro"/>
</dbReference>
<evidence type="ECO:0000256" key="12">
    <source>
        <dbReference type="SAM" id="MobiDB-lite"/>
    </source>
</evidence>
<dbReference type="InterPro" id="IPR037289">
    <property type="entry name" value="Elp2"/>
</dbReference>
<evidence type="ECO:0000256" key="6">
    <source>
        <dbReference type="ARBA" id="ARBA00022490"/>
    </source>
</evidence>
<dbReference type="GO" id="GO:0033588">
    <property type="term" value="C:elongator holoenzyme complex"/>
    <property type="evidence" value="ECO:0007669"/>
    <property type="project" value="InterPro"/>
</dbReference>
<evidence type="ECO:0000256" key="1">
    <source>
        <dbReference type="ARBA" id="ARBA00004123"/>
    </source>
</evidence>
<comment type="subcellular location">
    <subcellularLocation>
        <location evidence="2">Cytoplasm</location>
    </subcellularLocation>
    <subcellularLocation>
        <location evidence="1">Nucleus</location>
    </subcellularLocation>
</comment>
<evidence type="ECO:0000256" key="11">
    <source>
        <dbReference type="PROSITE-ProRule" id="PRU00221"/>
    </source>
</evidence>
<evidence type="ECO:0000256" key="2">
    <source>
        <dbReference type="ARBA" id="ARBA00004496"/>
    </source>
</evidence>
<dbReference type="SMART" id="SM00320">
    <property type="entry name" value="WD40"/>
    <property type="match status" value="2"/>
</dbReference>
<evidence type="ECO:0000313" key="14">
    <source>
        <dbReference type="Proteomes" id="UP000289886"/>
    </source>
</evidence>
<dbReference type="Proteomes" id="UP000289886">
    <property type="component" value="Unassembled WGS sequence"/>
</dbReference>
<dbReference type="UniPathway" id="UPA00988"/>
<evidence type="ECO:0000256" key="5">
    <source>
        <dbReference type="ARBA" id="ARBA00020267"/>
    </source>
</evidence>
<comment type="caution">
    <text evidence="13">The sequence shown here is derived from an EMBL/GenBank/DDBJ whole genome shotgun (WGS) entry which is preliminary data.</text>
</comment>
<dbReference type="Gene3D" id="2.130.10.10">
    <property type="entry name" value="YVTN repeat-like/Quinoprotein amine dehydrogenase"/>
    <property type="match status" value="1"/>
</dbReference>
<keyword evidence="9" id="KW-0677">Repeat</keyword>
<dbReference type="InterPro" id="IPR036322">
    <property type="entry name" value="WD40_repeat_dom_sf"/>
</dbReference>
<keyword evidence="14" id="KW-1185">Reference proteome</keyword>
<keyword evidence="6" id="KW-0963">Cytoplasm</keyword>
<dbReference type="PROSITE" id="PS50082">
    <property type="entry name" value="WD_REPEATS_2"/>
    <property type="match status" value="1"/>
</dbReference>
<evidence type="ECO:0000256" key="4">
    <source>
        <dbReference type="ARBA" id="ARBA00005881"/>
    </source>
</evidence>
<dbReference type="PANTHER" id="PTHR44111:SF1">
    <property type="entry name" value="ELONGATOR COMPLEX PROTEIN 2"/>
    <property type="match status" value="1"/>
</dbReference>
<evidence type="ECO:0000256" key="9">
    <source>
        <dbReference type="ARBA" id="ARBA00022737"/>
    </source>
</evidence>
<dbReference type="SUPFAM" id="SSF50978">
    <property type="entry name" value="WD40 repeat-like"/>
    <property type="match status" value="1"/>
</dbReference>
<dbReference type="PANTHER" id="PTHR44111">
    <property type="entry name" value="ELONGATOR COMPLEX PROTEIN 2"/>
    <property type="match status" value="1"/>
</dbReference>
<feature type="region of interest" description="Disordered" evidence="12">
    <location>
        <begin position="120"/>
        <end position="139"/>
    </location>
</feature>
<dbReference type="Pfam" id="PF00400">
    <property type="entry name" value="WD40"/>
    <property type="match status" value="1"/>
</dbReference>
<evidence type="ECO:0000256" key="3">
    <source>
        <dbReference type="ARBA" id="ARBA00005043"/>
    </source>
</evidence>